<dbReference type="PANTHER" id="PTHR12131">
    <property type="entry name" value="ATP-DEPENDENT RNA AND DNA HELICASE"/>
    <property type="match status" value="1"/>
</dbReference>
<reference evidence="7 8" key="1">
    <citation type="journal article" date="2019" name="Nat. Ecol. Evol.">
        <title>Megaphylogeny resolves global patterns of mushroom evolution.</title>
        <authorList>
            <person name="Varga T."/>
            <person name="Krizsan K."/>
            <person name="Foldi C."/>
            <person name="Dima B."/>
            <person name="Sanchez-Garcia M."/>
            <person name="Sanchez-Ramirez S."/>
            <person name="Szollosi G.J."/>
            <person name="Szarkandi J.G."/>
            <person name="Papp V."/>
            <person name="Albert L."/>
            <person name="Andreopoulos W."/>
            <person name="Angelini C."/>
            <person name="Antonin V."/>
            <person name="Barry K.W."/>
            <person name="Bougher N.L."/>
            <person name="Buchanan P."/>
            <person name="Buyck B."/>
            <person name="Bense V."/>
            <person name="Catcheside P."/>
            <person name="Chovatia M."/>
            <person name="Cooper J."/>
            <person name="Damon W."/>
            <person name="Desjardin D."/>
            <person name="Finy P."/>
            <person name="Geml J."/>
            <person name="Haridas S."/>
            <person name="Hughes K."/>
            <person name="Justo A."/>
            <person name="Karasinski D."/>
            <person name="Kautmanova I."/>
            <person name="Kiss B."/>
            <person name="Kocsube S."/>
            <person name="Kotiranta H."/>
            <person name="LaButti K.M."/>
            <person name="Lechner B.E."/>
            <person name="Liimatainen K."/>
            <person name="Lipzen A."/>
            <person name="Lukacs Z."/>
            <person name="Mihaltcheva S."/>
            <person name="Morgado L.N."/>
            <person name="Niskanen T."/>
            <person name="Noordeloos M.E."/>
            <person name="Ohm R.A."/>
            <person name="Ortiz-Santana B."/>
            <person name="Ovrebo C."/>
            <person name="Racz N."/>
            <person name="Riley R."/>
            <person name="Savchenko A."/>
            <person name="Shiryaev A."/>
            <person name="Soop K."/>
            <person name="Spirin V."/>
            <person name="Szebenyi C."/>
            <person name="Tomsovsky M."/>
            <person name="Tulloss R.E."/>
            <person name="Uehling J."/>
            <person name="Grigoriev I.V."/>
            <person name="Vagvolgyi C."/>
            <person name="Papp T."/>
            <person name="Martin F.M."/>
            <person name="Miettinen O."/>
            <person name="Hibbett D.S."/>
            <person name="Nagy L.G."/>
        </authorList>
    </citation>
    <scope>NUCLEOTIDE SEQUENCE [LARGE SCALE GENOMIC DNA]</scope>
    <source>
        <strain evidence="7 8">CBS 309.79</strain>
    </source>
</reference>
<evidence type="ECO:0000313" key="8">
    <source>
        <dbReference type="Proteomes" id="UP000305067"/>
    </source>
</evidence>
<dbReference type="Gene3D" id="1.20.272.40">
    <property type="match status" value="1"/>
</dbReference>
<dbReference type="OrthoDB" id="6692397at2759"/>
<sequence>MSFNALSGCLRCRITSQLAKNADSWLLRPSLASALPNLNYTTRRHRVDRAGGGSKSKSKHFNRGQGQGGKKPWGRRDAEPESHYQGAASLVYKPLTPPSLDADVDSPPALDSEHLYDFFLKRVTAFSTHSPTHDRLQGFGIPPQDVGRLLRAFAQTAQSGHFTTSPDTFAHYGLSRLGEGQPAGDQYAALAYGDKILTHACYKWAADPVVQAELRDKYNLSQPALDSITRLYDAADKSNLSEQFVEARRIRRKIIMHVGPTNSGKTFNALRALAAAKRGVYAGPLRLLAHEIWERLNLGEIPPLGAEIPEVLDGAKAKDRANPAHARLTNMITGEEQKIVDEFAPLLTCTVEMLSPIVRYDVAVIDEIQMIADPERGGGWTAAVLGLCADELHLCGEDTAIPLIEAIARMTGDELIINRYERLTPLVVEDKPLGKITNVQPGDCIVTFSRKGIFSVKDQIQEQTGMKCVVAYGMLPPEIRSEQAALFNDPDSGYDIIIGSDAIGMGLNLKIKRIIFEKASKFNGRSDVPLTVSQVKQIAGRAGRFGQHSSGGLVTTLHANDLAFVKRTLSKALPPLTHARVNVSQEDIARIAAALPSTVKTQYLFEAHAYVGNLNYGGGGKVFKFQEVAKMGEMAEVLDKMGPDFTLKDRAAIVAAPVPWKDYDGVHVVQNILNSKTRDMVVSLEQAFDEAEIVEALSTTEQAMARAQGAADVGVKPPTVKEEATQESLKSLEKLHRCLVLYLWLSYRNPVTYYDYDNAMTLKGRVEVALDWCLASLSAEEAEKKQKKQRRVEYKDGFQMQKESVKVSQVLAARHEDPTLGLKIV</sequence>
<evidence type="ECO:0000256" key="4">
    <source>
        <dbReference type="ARBA" id="ARBA00022840"/>
    </source>
</evidence>
<dbReference type="FunFam" id="3.40.50.300:FF:000957">
    <property type="entry name" value="ATP-dependent RNA helicase SUV3L, mitochondrial"/>
    <property type="match status" value="1"/>
</dbReference>
<dbReference type="PROSITE" id="PS51194">
    <property type="entry name" value="HELICASE_CTER"/>
    <property type="match status" value="1"/>
</dbReference>
<dbReference type="GO" id="GO:0045025">
    <property type="term" value="C:mitochondrial degradosome"/>
    <property type="evidence" value="ECO:0007669"/>
    <property type="project" value="TreeGrafter"/>
</dbReference>
<evidence type="ECO:0000313" key="7">
    <source>
        <dbReference type="EMBL" id="TFL00961.1"/>
    </source>
</evidence>
<keyword evidence="1" id="KW-0547">Nucleotide-binding</keyword>
<dbReference type="InterPro" id="IPR050699">
    <property type="entry name" value="RNA-DNA_Helicase"/>
</dbReference>
<dbReference type="SMART" id="SM00490">
    <property type="entry name" value="HELICc"/>
    <property type="match status" value="1"/>
</dbReference>
<dbReference type="GO" id="GO:0004386">
    <property type="term" value="F:helicase activity"/>
    <property type="evidence" value="ECO:0007669"/>
    <property type="project" value="UniProtKB-KW"/>
</dbReference>
<keyword evidence="4" id="KW-0067">ATP-binding</keyword>
<dbReference type="CDD" id="cd18805">
    <property type="entry name" value="SF2_C_suv3"/>
    <property type="match status" value="1"/>
</dbReference>
<organism evidence="7 8">
    <name type="scientific">Pterulicium gracile</name>
    <dbReference type="NCBI Taxonomy" id="1884261"/>
    <lineage>
        <taxon>Eukaryota</taxon>
        <taxon>Fungi</taxon>
        <taxon>Dikarya</taxon>
        <taxon>Basidiomycota</taxon>
        <taxon>Agaricomycotina</taxon>
        <taxon>Agaricomycetes</taxon>
        <taxon>Agaricomycetidae</taxon>
        <taxon>Agaricales</taxon>
        <taxon>Pleurotineae</taxon>
        <taxon>Pterulaceae</taxon>
        <taxon>Pterulicium</taxon>
    </lineage>
</organism>
<dbReference type="InterPro" id="IPR027417">
    <property type="entry name" value="P-loop_NTPase"/>
</dbReference>
<dbReference type="InterPro" id="IPR055206">
    <property type="entry name" value="DEXQc_SUV3"/>
</dbReference>
<protein>
    <submittedName>
        <fullName evidence="7">P-loop containing nucleoside triphosphate hydrolase protein</fullName>
    </submittedName>
</protein>
<dbReference type="Gene3D" id="1.20.58.1080">
    <property type="match status" value="1"/>
</dbReference>
<dbReference type="Pfam" id="PF12513">
    <property type="entry name" value="SUV3_C"/>
    <property type="match status" value="1"/>
</dbReference>
<dbReference type="GO" id="GO:0016787">
    <property type="term" value="F:hydrolase activity"/>
    <property type="evidence" value="ECO:0007669"/>
    <property type="project" value="UniProtKB-KW"/>
</dbReference>
<evidence type="ECO:0000256" key="5">
    <source>
        <dbReference type="SAM" id="MobiDB-lite"/>
    </source>
</evidence>
<dbReference type="InterPro" id="IPR001650">
    <property type="entry name" value="Helicase_C-like"/>
</dbReference>
<gene>
    <name evidence="7" type="ORF">BDV98DRAFT_508071</name>
</gene>
<dbReference type="AlphaFoldDB" id="A0A5C3QKF5"/>
<dbReference type="STRING" id="1884261.A0A5C3QKF5"/>
<dbReference type="GO" id="GO:0000965">
    <property type="term" value="P:mitochondrial RNA 3'-end processing"/>
    <property type="evidence" value="ECO:0007669"/>
    <property type="project" value="TreeGrafter"/>
</dbReference>
<keyword evidence="8" id="KW-1185">Reference proteome</keyword>
<dbReference type="SUPFAM" id="SSF52540">
    <property type="entry name" value="P-loop containing nucleoside triphosphate hydrolases"/>
    <property type="match status" value="1"/>
</dbReference>
<dbReference type="EMBL" id="ML178826">
    <property type="protein sequence ID" value="TFL00961.1"/>
    <property type="molecule type" value="Genomic_DNA"/>
</dbReference>
<proteinExistence type="predicted"/>
<feature type="domain" description="Helicase C-terminal" evidence="6">
    <location>
        <begin position="431"/>
        <end position="589"/>
    </location>
</feature>
<evidence type="ECO:0000256" key="3">
    <source>
        <dbReference type="ARBA" id="ARBA00022806"/>
    </source>
</evidence>
<evidence type="ECO:0000256" key="2">
    <source>
        <dbReference type="ARBA" id="ARBA00022801"/>
    </source>
</evidence>
<accession>A0A5C3QKF5</accession>
<keyword evidence="3" id="KW-0347">Helicase</keyword>
<dbReference type="InterPro" id="IPR022192">
    <property type="entry name" value="SUV3_C"/>
</dbReference>
<evidence type="ECO:0000256" key="1">
    <source>
        <dbReference type="ARBA" id="ARBA00022741"/>
    </source>
</evidence>
<keyword evidence="2 7" id="KW-0378">Hydrolase</keyword>
<dbReference type="Pfam" id="PF22527">
    <property type="entry name" value="DEXQc_Suv3"/>
    <property type="match status" value="1"/>
</dbReference>
<name>A0A5C3QKF5_9AGAR</name>
<feature type="region of interest" description="Disordered" evidence="5">
    <location>
        <begin position="42"/>
        <end position="80"/>
    </location>
</feature>
<dbReference type="Gene3D" id="3.40.50.300">
    <property type="entry name" value="P-loop containing nucleotide triphosphate hydrolases"/>
    <property type="match status" value="2"/>
</dbReference>
<dbReference type="Proteomes" id="UP000305067">
    <property type="component" value="Unassembled WGS sequence"/>
</dbReference>
<evidence type="ECO:0000259" key="6">
    <source>
        <dbReference type="PROSITE" id="PS51194"/>
    </source>
</evidence>
<dbReference type="PANTHER" id="PTHR12131:SF1">
    <property type="entry name" value="ATP-DEPENDENT RNA HELICASE SUPV3L1, MITOCHONDRIAL-RELATED"/>
    <property type="match status" value="1"/>
</dbReference>
<dbReference type="Pfam" id="PF00271">
    <property type="entry name" value="Helicase_C"/>
    <property type="match status" value="1"/>
</dbReference>
<dbReference type="GO" id="GO:0005524">
    <property type="term" value="F:ATP binding"/>
    <property type="evidence" value="ECO:0007669"/>
    <property type="project" value="UniProtKB-KW"/>
</dbReference>